<dbReference type="Proteomes" id="UP001165541">
    <property type="component" value="Unassembled WGS sequence"/>
</dbReference>
<proteinExistence type="predicted"/>
<accession>A0ABT0YSL9</accession>
<dbReference type="EMBL" id="JAMKFE010000011">
    <property type="protein sequence ID" value="MCM5681287.1"/>
    <property type="molecule type" value="Genomic_DNA"/>
</dbReference>
<sequence length="181" mass="19358">MASRTTPSARARGQSTSRPQAVMEYAALAAAAASAGKSAADVLSLVAPLLKGKVVLPAQVLRSGRVGAQHRVLVRLTNVTSHGVYVLGLRLERPKDVPLACWDAGGKPIGFDEQAERKTIGLPLWLGPTDAREMVLSFDADATAQTLHHWLWGTLLINYQALGARDPAQTEVDFSIRNEAP</sequence>
<evidence type="ECO:0000313" key="1">
    <source>
        <dbReference type="EMBL" id="MCM5681287.1"/>
    </source>
</evidence>
<name>A0ABT0YSL9_9BURK</name>
<comment type="caution">
    <text evidence="1">The sequence shown here is derived from an EMBL/GenBank/DDBJ whole genome shotgun (WGS) entry which is preliminary data.</text>
</comment>
<evidence type="ECO:0000313" key="2">
    <source>
        <dbReference type="Proteomes" id="UP001165541"/>
    </source>
</evidence>
<gene>
    <name evidence="1" type="ORF">M8A51_17310</name>
</gene>
<protein>
    <submittedName>
        <fullName evidence="1">Uncharacterized protein</fullName>
    </submittedName>
</protein>
<keyword evidence="2" id="KW-1185">Reference proteome</keyword>
<dbReference type="RefSeq" id="WP_251779774.1">
    <property type="nucleotide sequence ID" value="NZ_JAMKFE010000011.1"/>
</dbReference>
<reference evidence="1" key="1">
    <citation type="submission" date="2022-05" db="EMBL/GenBank/DDBJ databases">
        <title>Schlegelella sp. nov., isolated from mangrove soil.</title>
        <authorList>
            <person name="Liu Y."/>
            <person name="Ge X."/>
            <person name="Liu W."/>
        </authorList>
    </citation>
    <scope>NUCLEOTIDE SEQUENCE</scope>
    <source>
        <strain evidence="1">S2-27</strain>
    </source>
</reference>
<organism evidence="1 2">
    <name type="scientific">Caldimonas mangrovi</name>
    <dbReference type="NCBI Taxonomy" id="2944811"/>
    <lineage>
        <taxon>Bacteria</taxon>
        <taxon>Pseudomonadati</taxon>
        <taxon>Pseudomonadota</taxon>
        <taxon>Betaproteobacteria</taxon>
        <taxon>Burkholderiales</taxon>
        <taxon>Sphaerotilaceae</taxon>
        <taxon>Caldimonas</taxon>
    </lineage>
</organism>